<sequence length="143" mass="16043">MSDNFNDAWANGGVAPDRWASALHLFDNGAGVPHEETTAERWERARLLFEARDYIGAAKLLAVVVEEAPEQTGPRLLLARAYYHSAQLRRAEGQLRVIVESDPVEHYAHLMLGRTLQRQGRHGEAEAWMRMAAAFSGEFPDDD</sequence>
<gene>
    <name evidence="1" type="ORF">ACFPH6_36415</name>
</gene>
<dbReference type="Proteomes" id="UP001596012">
    <property type="component" value="Unassembled WGS sequence"/>
</dbReference>
<evidence type="ECO:0000313" key="1">
    <source>
        <dbReference type="EMBL" id="MFC4469924.1"/>
    </source>
</evidence>
<dbReference type="InterPro" id="IPR011990">
    <property type="entry name" value="TPR-like_helical_dom_sf"/>
</dbReference>
<name>A0ABV8YXE8_9ACTN</name>
<protein>
    <submittedName>
        <fullName evidence="1">Tetratricopeptide repeat protein</fullName>
    </submittedName>
</protein>
<dbReference type="Gene3D" id="1.25.40.10">
    <property type="entry name" value="Tetratricopeptide repeat domain"/>
    <property type="match status" value="1"/>
</dbReference>
<comment type="caution">
    <text evidence="1">The sequence shown here is derived from an EMBL/GenBank/DDBJ whole genome shotgun (WGS) entry which is preliminary data.</text>
</comment>
<dbReference type="SUPFAM" id="SSF48452">
    <property type="entry name" value="TPR-like"/>
    <property type="match status" value="1"/>
</dbReference>
<dbReference type="EMBL" id="JBHSFG010000070">
    <property type="protein sequence ID" value="MFC4469924.1"/>
    <property type="molecule type" value="Genomic_DNA"/>
</dbReference>
<dbReference type="Pfam" id="PF14559">
    <property type="entry name" value="TPR_19"/>
    <property type="match status" value="1"/>
</dbReference>
<keyword evidence="2" id="KW-1185">Reference proteome</keyword>
<reference evidence="2" key="1">
    <citation type="journal article" date="2019" name="Int. J. Syst. Evol. Microbiol.">
        <title>The Global Catalogue of Microorganisms (GCM) 10K type strain sequencing project: providing services to taxonomists for standard genome sequencing and annotation.</title>
        <authorList>
            <consortium name="The Broad Institute Genomics Platform"/>
            <consortium name="The Broad Institute Genome Sequencing Center for Infectious Disease"/>
            <person name="Wu L."/>
            <person name="Ma J."/>
        </authorList>
    </citation>
    <scope>NUCLEOTIDE SEQUENCE [LARGE SCALE GENOMIC DNA]</scope>
    <source>
        <strain evidence="2">DT43</strain>
    </source>
</reference>
<evidence type="ECO:0000313" key="2">
    <source>
        <dbReference type="Proteomes" id="UP001596012"/>
    </source>
</evidence>
<proteinExistence type="predicted"/>
<dbReference type="RefSeq" id="WP_386349795.1">
    <property type="nucleotide sequence ID" value="NZ_JBHSFG010000070.1"/>
</dbReference>
<organism evidence="1 2">
    <name type="scientific">Streptomyces xiangluensis</name>
    <dbReference type="NCBI Taxonomy" id="2665720"/>
    <lineage>
        <taxon>Bacteria</taxon>
        <taxon>Bacillati</taxon>
        <taxon>Actinomycetota</taxon>
        <taxon>Actinomycetes</taxon>
        <taxon>Kitasatosporales</taxon>
        <taxon>Streptomycetaceae</taxon>
        <taxon>Streptomyces</taxon>
    </lineage>
</organism>
<accession>A0ABV8YXE8</accession>